<evidence type="ECO:0000313" key="2">
    <source>
        <dbReference type="Proteomes" id="UP001319921"/>
    </source>
</evidence>
<name>A0AAQ4CQ63_9CREN</name>
<dbReference type="RefSeq" id="WP_229571897.1">
    <property type="nucleotide sequence ID" value="NZ_AP025226.1"/>
</dbReference>
<dbReference type="KEGG" id="scas:SACC_09610"/>
<proteinExistence type="predicted"/>
<reference evidence="1 2" key="1">
    <citation type="journal article" date="2022" name="Microbiol. Resour. Announc.">
        <title>Complete Genome Sequence of the Hyperthermophilic and Acidophilic Archaeon Saccharolobus caldissimus Strain HS-3T.</title>
        <authorList>
            <person name="Sakai H.D."/>
            <person name="Kurosawa N."/>
        </authorList>
    </citation>
    <scope>NUCLEOTIDE SEQUENCE [LARGE SCALE GENOMIC DNA]</scope>
    <source>
        <strain evidence="1 2">JCM32116</strain>
    </source>
</reference>
<accession>A0AAQ4CQ63</accession>
<protein>
    <submittedName>
        <fullName evidence="1">Uncharacterized protein</fullName>
    </submittedName>
</protein>
<evidence type="ECO:0000313" key="1">
    <source>
        <dbReference type="EMBL" id="BDB97944.1"/>
    </source>
</evidence>
<gene>
    <name evidence="1" type="ORF">SACC_09610</name>
</gene>
<organism evidence="1 2">
    <name type="scientific">Saccharolobus caldissimus</name>
    <dbReference type="NCBI Taxonomy" id="1702097"/>
    <lineage>
        <taxon>Archaea</taxon>
        <taxon>Thermoproteota</taxon>
        <taxon>Thermoprotei</taxon>
        <taxon>Sulfolobales</taxon>
        <taxon>Sulfolobaceae</taxon>
        <taxon>Saccharolobus</taxon>
    </lineage>
</organism>
<sequence>MNTNEESILKPGERESREIVGYIQMLLDSLNDFMIKYKLDLQNLGVMNRLVVLTEIITMHKYNPEIYMSSNSQKMSYWDELVSIIQKIKQDQKLAKDLNDIEDLINKINELRAYARF</sequence>
<dbReference type="AlphaFoldDB" id="A0AAQ4CQ63"/>
<dbReference type="GeneID" id="68865706"/>
<dbReference type="EMBL" id="AP025226">
    <property type="protein sequence ID" value="BDB97944.1"/>
    <property type="molecule type" value="Genomic_DNA"/>
</dbReference>
<dbReference type="Proteomes" id="UP001319921">
    <property type="component" value="Chromosome"/>
</dbReference>
<keyword evidence="2" id="KW-1185">Reference proteome</keyword>